<dbReference type="InterPro" id="IPR024709">
    <property type="entry name" value="FucosylTrfase_pln"/>
</dbReference>
<keyword evidence="7" id="KW-0732">Signal</keyword>
<evidence type="ECO:0000313" key="8">
    <source>
        <dbReference type="EMBL" id="KAG2436023.1"/>
    </source>
</evidence>
<feature type="region of interest" description="Disordered" evidence="6">
    <location>
        <begin position="441"/>
        <end position="529"/>
    </location>
</feature>
<accession>A0A835T4Q8</accession>
<dbReference type="OrthoDB" id="534338at2759"/>
<evidence type="ECO:0000256" key="3">
    <source>
        <dbReference type="ARBA" id="ARBA00023253"/>
    </source>
</evidence>
<organism evidence="8 9">
    <name type="scientific">Chlamydomonas schloesseri</name>
    <dbReference type="NCBI Taxonomy" id="2026947"/>
    <lineage>
        <taxon>Eukaryota</taxon>
        <taxon>Viridiplantae</taxon>
        <taxon>Chlorophyta</taxon>
        <taxon>core chlorophytes</taxon>
        <taxon>Chlorophyceae</taxon>
        <taxon>CS clade</taxon>
        <taxon>Chlamydomonadales</taxon>
        <taxon>Chlamydomonadaceae</taxon>
        <taxon>Chlamydomonas</taxon>
    </lineage>
</organism>
<name>A0A835T4Q8_9CHLO</name>
<keyword evidence="3" id="KW-0294">Fucose metabolism</keyword>
<gene>
    <name evidence="8" type="ORF">HYH02_011735</name>
</gene>
<dbReference type="PANTHER" id="PTHR31288:SF22">
    <property type="entry name" value="O-FUCOSYLTRANSFERASE 9"/>
    <property type="match status" value="1"/>
</dbReference>
<dbReference type="AlphaFoldDB" id="A0A835T4Q8"/>
<proteinExistence type="inferred from homology"/>
<keyword evidence="9" id="KW-1185">Reference proteome</keyword>
<dbReference type="Proteomes" id="UP000613740">
    <property type="component" value="Unassembled WGS sequence"/>
</dbReference>
<evidence type="ECO:0000256" key="6">
    <source>
        <dbReference type="SAM" id="MobiDB-lite"/>
    </source>
</evidence>
<comment type="similarity">
    <text evidence="1">Belongs to the glycosyltransferase GT106 family.</text>
</comment>
<keyword evidence="4" id="KW-0119">Carbohydrate metabolism</keyword>
<feature type="compositionally biased region" description="Low complexity" evidence="6">
    <location>
        <begin position="441"/>
        <end position="461"/>
    </location>
</feature>
<evidence type="ECO:0000256" key="4">
    <source>
        <dbReference type="ARBA" id="ARBA00023277"/>
    </source>
</evidence>
<evidence type="ECO:0000256" key="7">
    <source>
        <dbReference type="SAM" id="SignalP"/>
    </source>
</evidence>
<reference evidence="8" key="1">
    <citation type="journal article" date="2020" name="bioRxiv">
        <title>Comparative genomics of Chlamydomonas.</title>
        <authorList>
            <person name="Craig R.J."/>
            <person name="Hasan A.R."/>
            <person name="Ness R.W."/>
            <person name="Keightley P.D."/>
        </authorList>
    </citation>
    <scope>NUCLEOTIDE SEQUENCE</scope>
    <source>
        <strain evidence="8">CCAP 11/173</strain>
    </source>
</reference>
<protein>
    <recommendedName>
        <fullName evidence="5">O-fucosyltransferase family protein</fullName>
    </recommendedName>
</protein>
<dbReference type="CDD" id="cd11296">
    <property type="entry name" value="O-FucT_like"/>
    <property type="match status" value="1"/>
</dbReference>
<dbReference type="Gene3D" id="3.40.50.11350">
    <property type="match status" value="1"/>
</dbReference>
<dbReference type="EMBL" id="JAEHOD010000051">
    <property type="protein sequence ID" value="KAG2436023.1"/>
    <property type="molecule type" value="Genomic_DNA"/>
</dbReference>
<feature type="chain" id="PRO_5032569592" description="O-fucosyltransferase family protein" evidence="7">
    <location>
        <begin position="19"/>
        <end position="529"/>
    </location>
</feature>
<evidence type="ECO:0000313" key="9">
    <source>
        <dbReference type="Proteomes" id="UP000613740"/>
    </source>
</evidence>
<feature type="compositionally biased region" description="Basic and acidic residues" evidence="6">
    <location>
        <begin position="480"/>
        <end position="497"/>
    </location>
</feature>
<dbReference type="InterPro" id="IPR019378">
    <property type="entry name" value="GDP-Fuc_O-FucTrfase"/>
</dbReference>
<keyword evidence="2" id="KW-0808">Transferase</keyword>
<dbReference type="GO" id="GO:0016740">
    <property type="term" value="F:transferase activity"/>
    <property type="evidence" value="ECO:0007669"/>
    <property type="project" value="UniProtKB-KW"/>
</dbReference>
<feature type="compositionally biased region" description="Basic and acidic residues" evidence="6">
    <location>
        <begin position="515"/>
        <end position="529"/>
    </location>
</feature>
<comment type="caution">
    <text evidence="8">The sequence shown here is derived from an EMBL/GenBank/DDBJ whole genome shotgun (WGS) entry which is preliminary data.</text>
</comment>
<sequence length="529" mass="58304">MHSIFALCALVFVSCTAALNAGPSGQVRSPELDSAVDIKKNGTYIVPILWHGPNNQATTIKEAIALASLLPDATVVLPDLQEHKFSDNAAHRMLVSELFDLSAISKAGVSYVQLHQLRKAWDGQLDVLLYFRDEKFPNVRRLVKRLMELQPPEQEHWLRSPVSMQQGCSASQVEELRRMLQPYRFVAMLSYDDFAVQAHKLAGTLLSDCGEDLCCEAYKQQGPLLRKSERINELAQDFVSTSIGQGKPFIAGHIRPMPDDCVELWKSSKQDLDPKELYDTCRTDFMYNRFVPNLQALQRVYNTSTVFVMTHPVIRPRVFRMLKAGGIDPVFMDMEQFAAALRRPGTTPLATPMSFSLLAMVEEAVSAAAVAFLGTAESSMTGMIVQERLAHGGAPQHTYYISEEPACAQLPCPLPRYYQISYEQRRQRVFAQMRNASAAAAAAGKAPSGSGTTKTTVGSGSLRARNNELDLASQFAPDDEAARRRERAARARQRELASGEAAGTGTSAGAGAGRAAREPLRLGRRQSDH</sequence>
<evidence type="ECO:0000256" key="5">
    <source>
        <dbReference type="ARBA" id="ARBA00030350"/>
    </source>
</evidence>
<dbReference type="Pfam" id="PF10250">
    <property type="entry name" value="O-FucT"/>
    <property type="match status" value="1"/>
</dbReference>
<dbReference type="PANTHER" id="PTHR31288">
    <property type="entry name" value="O-FUCOSYLTRANSFERASE FAMILY PROTEIN"/>
    <property type="match status" value="1"/>
</dbReference>
<dbReference type="GO" id="GO:0006004">
    <property type="term" value="P:fucose metabolic process"/>
    <property type="evidence" value="ECO:0007669"/>
    <property type="project" value="UniProtKB-KW"/>
</dbReference>
<evidence type="ECO:0000256" key="1">
    <source>
        <dbReference type="ARBA" id="ARBA00007737"/>
    </source>
</evidence>
<feature type="signal peptide" evidence="7">
    <location>
        <begin position="1"/>
        <end position="18"/>
    </location>
</feature>
<evidence type="ECO:0000256" key="2">
    <source>
        <dbReference type="ARBA" id="ARBA00022679"/>
    </source>
</evidence>